<dbReference type="AlphaFoldDB" id="D8LG68"/>
<dbReference type="OrthoDB" id="76557at2759"/>
<feature type="compositionally biased region" description="Basic and acidic residues" evidence="1">
    <location>
        <begin position="97"/>
        <end position="116"/>
    </location>
</feature>
<dbReference type="InParanoid" id="D8LG68"/>
<proteinExistence type="predicted"/>
<sequence>MWKSRRPGPWLRATSARPPSSKSVCESRESGTNRRDPPQCARVRLDKRKGIVRVTARFDKVKHGGRYGNTDNHGQRLEHGSPTRSSRRASSDAGNIDDSRTVGERRGRSHERDNRVSSRSPRGRTRGERAASGESDTSRERGSSDGSAFGHRSRDRHGEEDRRYRPGPSGSSSTAAFGRLESKSPRADELNNEGRGQRSGGGSAGGLARGDRVEARYRGRGTKFYKGRISRINSDKTMDIAYDDGEKEIGIAAEHVRSLEPTAGDRRGRTSKMAKGDRVEARYRGKGTRFYKGKISRVNSDQTFDIAYDDGEKEIGIASEHVRSLEPMNSDSGDVRGSKMARGDRVEARYRGKGTRFYKGKISRVNSDQTFDIAYDDGEKEIGIASEHVRSLEPAMSDGGGVRGSKMARGDRVEARYRGKGTRFYKGKISRVNSDQTFDIAYDDGEKEIGIAAEHVRSLEPMNSDSGGVSGSKMAKGDRVERSMFDLWNR</sequence>
<feature type="domain" description="Tudor" evidence="2">
    <location>
        <begin position="338"/>
        <end position="397"/>
    </location>
</feature>
<organism evidence="3 4">
    <name type="scientific">Ectocarpus siliculosus</name>
    <name type="common">Brown alga</name>
    <name type="synonym">Conferva siliculosa</name>
    <dbReference type="NCBI Taxonomy" id="2880"/>
    <lineage>
        <taxon>Eukaryota</taxon>
        <taxon>Sar</taxon>
        <taxon>Stramenopiles</taxon>
        <taxon>Ochrophyta</taxon>
        <taxon>PX clade</taxon>
        <taxon>Phaeophyceae</taxon>
        <taxon>Ectocarpales</taxon>
        <taxon>Ectocarpaceae</taxon>
        <taxon>Ectocarpus</taxon>
    </lineage>
</organism>
<gene>
    <name evidence="3" type="ORF">Esi_0158_0001</name>
</gene>
<feature type="region of interest" description="Disordered" evidence="1">
    <location>
        <begin position="1"/>
        <end position="214"/>
    </location>
</feature>
<dbReference type="SMART" id="SM00333">
    <property type="entry name" value="TUDOR"/>
    <property type="match status" value="4"/>
</dbReference>
<feature type="domain" description="Tudor" evidence="2">
    <location>
        <begin position="271"/>
        <end position="330"/>
    </location>
</feature>
<dbReference type="Gene3D" id="2.30.30.140">
    <property type="match status" value="4"/>
</dbReference>
<feature type="compositionally biased region" description="Gly residues" evidence="1">
    <location>
        <begin position="197"/>
        <end position="208"/>
    </location>
</feature>
<reference evidence="3 4" key="1">
    <citation type="journal article" date="2010" name="Nature">
        <title>The Ectocarpus genome and the independent evolution of multicellularity in brown algae.</title>
        <authorList>
            <person name="Cock J.M."/>
            <person name="Sterck L."/>
            <person name="Rouze P."/>
            <person name="Scornet D."/>
            <person name="Allen A.E."/>
            <person name="Amoutzias G."/>
            <person name="Anthouard V."/>
            <person name="Artiguenave F."/>
            <person name="Aury J.M."/>
            <person name="Badger J.H."/>
            <person name="Beszteri B."/>
            <person name="Billiau K."/>
            <person name="Bonnet E."/>
            <person name="Bothwell J.H."/>
            <person name="Bowler C."/>
            <person name="Boyen C."/>
            <person name="Brownlee C."/>
            <person name="Carrano C.J."/>
            <person name="Charrier B."/>
            <person name="Cho G.Y."/>
            <person name="Coelho S.M."/>
            <person name="Collen J."/>
            <person name="Corre E."/>
            <person name="Da Silva C."/>
            <person name="Delage L."/>
            <person name="Delaroque N."/>
            <person name="Dittami S.M."/>
            <person name="Doulbeau S."/>
            <person name="Elias M."/>
            <person name="Farnham G."/>
            <person name="Gachon C.M."/>
            <person name="Gschloessl B."/>
            <person name="Heesch S."/>
            <person name="Jabbari K."/>
            <person name="Jubin C."/>
            <person name="Kawai H."/>
            <person name="Kimura K."/>
            <person name="Kloareg B."/>
            <person name="Kupper F.C."/>
            <person name="Lang D."/>
            <person name="Le Bail A."/>
            <person name="Leblanc C."/>
            <person name="Lerouge P."/>
            <person name="Lohr M."/>
            <person name="Lopez P.J."/>
            <person name="Martens C."/>
            <person name="Maumus F."/>
            <person name="Michel G."/>
            <person name="Miranda-Saavedra D."/>
            <person name="Morales J."/>
            <person name="Moreau H."/>
            <person name="Motomura T."/>
            <person name="Nagasato C."/>
            <person name="Napoli C.A."/>
            <person name="Nelson D.R."/>
            <person name="Nyvall-Collen P."/>
            <person name="Peters A.F."/>
            <person name="Pommier C."/>
            <person name="Potin P."/>
            <person name="Poulain J."/>
            <person name="Quesneville H."/>
            <person name="Read B."/>
            <person name="Rensing S.A."/>
            <person name="Ritter A."/>
            <person name="Rousvoal S."/>
            <person name="Samanta M."/>
            <person name="Samson G."/>
            <person name="Schroeder D.C."/>
            <person name="Segurens B."/>
            <person name="Strittmatter M."/>
            <person name="Tonon T."/>
            <person name="Tregear J.W."/>
            <person name="Valentin K."/>
            <person name="von Dassow P."/>
            <person name="Yamagishi T."/>
            <person name="Van de Peer Y."/>
            <person name="Wincker P."/>
        </authorList>
    </citation>
    <scope>NUCLEOTIDE SEQUENCE [LARGE SCALE GENOMIC DNA]</scope>
    <source>
        <strain evidence="4">Ec32 / CCAP1310/4</strain>
    </source>
</reference>
<feature type="compositionally biased region" description="Basic and acidic residues" evidence="1">
    <location>
        <begin position="180"/>
        <end position="189"/>
    </location>
</feature>
<keyword evidence="4" id="KW-1185">Reference proteome</keyword>
<dbReference type="PANTHER" id="PTHR34157:SF2">
    <property type="entry name" value="TUZIN"/>
    <property type="match status" value="1"/>
</dbReference>
<dbReference type="PANTHER" id="PTHR34157">
    <property type="entry name" value="TUZIN"/>
    <property type="match status" value="1"/>
</dbReference>
<dbReference type="Proteomes" id="UP000002630">
    <property type="component" value="Linkage Group LG12"/>
</dbReference>
<dbReference type="eggNOG" id="ENOG502QQAC">
    <property type="taxonomic scope" value="Eukaryota"/>
</dbReference>
<dbReference type="EMBL" id="FN648129">
    <property type="protein sequence ID" value="CBN78967.1"/>
    <property type="molecule type" value="Genomic_DNA"/>
</dbReference>
<feature type="compositionally biased region" description="Basic and acidic residues" evidence="1">
    <location>
        <begin position="125"/>
        <end position="143"/>
    </location>
</feature>
<feature type="domain" description="Tudor" evidence="2">
    <location>
        <begin position="205"/>
        <end position="264"/>
    </location>
</feature>
<protein>
    <recommendedName>
        <fullName evidence="2">Tudor domain-containing protein</fullName>
    </recommendedName>
</protein>
<evidence type="ECO:0000259" key="2">
    <source>
        <dbReference type="SMART" id="SM00333"/>
    </source>
</evidence>
<dbReference type="EMBL" id="FN649737">
    <property type="protein sequence ID" value="CBN78967.1"/>
    <property type="molecule type" value="Genomic_DNA"/>
</dbReference>
<evidence type="ECO:0000313" key="4">
    <source>
        <dbReference type="Proteomes" id="UP000002630"/>
    </source>
</evidence>
<feature type="region of interest" description="Disordered" evidence="1">
    <location>
        <begin position="456"/>
        <end position="477"/>
    </location>
</feature>
<evidence type="ECO:0000313" key="3">
    <source>
        <dbReference type="EMBL" id="CBN78967.1"/>
    </source>
</evidence>
<dbReference type="CDD" id="cd04508">
    <property type="entry name" value="Tudor_SF"/>
    <property type="match status" value="4"/>
</dbReference>
<feature type="domain" description="Tudor" evidence="2">
    <location>
        <begin position="405"/>
        <end position="464"/>
    </location>
</feature>
<accession>D8LG68</accession>
<dbReference type="InterPro" id="IPR002999">
    <property type="entry name" value="Tudor"/>
</dbReference>
<feature type="compositionally biased region" description="Basic and acidic residues" evidence="1">
    <location>
        <begin position="25"/>
        <end position="37"/>
    </location>
</feature>
<evidence type="ECO:0000256" key="1">
    <source>
        <dbReference type="SAM" id="MobiDB-lite"/>
    </source>
</evidence>
<name>D8LG68_ECTSI</name>